<sequence length="239" mass="27085">MFSQQSKHPKEANSIFDKVERRFKEETIKGSKSIFLFNMKRQLSLQKEALGMEVGYTSKISEVYEVFRSSYTDFHPNCTVAHEDERAAYHIQTACLVLAAYRVLTEQINLDPEKSVEIINKCMGDSDSWGERVIQGALMMISRIIQYRVDLYDMLCETSERMKNLDMGKLFVTESTSSDSEHVTTVTTCFYHKFFTGNNEAHLTAAIFCPAEGKLFEKATGHTLSDLGLLPCSCSCGMS</sequence>
<dbReference type="EMBL" id="JH992970">
    <property type="protein sequence ID" value="EKX53430.1"/>
    <property type="molecule type" value="Genomic_DNA"/>
</dbReference>
<evidence type="ECO:0000313" key="1">
    <source>
        <dbReference type="EMBL" id="EKX53430.1"/>
    </source>
</evidence>
<dbReference type="GeneID" id="17309996"/>
<proteinExistence type="predicted"/>
<reference evidence="2" key="3">
    <citation type="submission" date="2015-06" db="UniProtKB">
        <authorList>
            <consortium name="EnsemblProtists"/>
        </authorList>
    </citation>
    <scope>IDENTIFICATION</scope>
</reference>
<accession>L1JYZ5</accession>
<dbReference type="HOGENOM" id="CLU_1163014_0_0_1"/>
<protein>
    <submittedName>
        <fullName evidence="1 2">Uncharacterized protein</fullName>
    </submittedName>
</protein>
<dbReference type="AlphaFoldDB" id="L1JYZ5"/>
<dbReference type="RefSeq" id="XP_005840410.1">
    <property type="nucleotide sequence ID" value="XM_005840353.1"/>
</dbReference>
<gene>
    <name evidence="1" type="ORF">GUITHDRAFT_101132</name>
</gene>
<reference evidence="1 3" key="1">
    <citation type="journal article" date="2012" name="Nature">
        <title>Algal genomes reveal evolutionary mosaicism and the fate of nucleomorphs.</title>
        <authorList>
            <consortium name="DOE Joint Genome Institute"/>
            <person name="Curtis B.A."/>
            <person name="Tanifuji G."/>
            <person name="Burki F."/>
            <person name="Gruber A."/>
            <person name="Irimia M."/>
            <person name="Maruyama S."/>
            <person name="Arias M.C."/>
            <person name="Ball S.G."/>
            <person name="Gile G.H."/>
            <person name="Hirakawa Y."/>
            <person name="Hopkins J.F."/>
            <person name="Kuo A."/>
            <person name="Rensing S.A."/>
            <person name="Schmutz J."/>
            <person name="Symeonidi A."/>
            <person name="Elias M."/>
            <person name="Eveleigh R.J."/>
            <person name="Herman E.K."/>
            <person name="Klute M.J."/>
            <person name="Nakayama T."/>
            <person name="Obornik M."/>
            <person name="Reyes-Prieto A."/>
            <person name="Armbrust E.V."/>
            <person name="Aves S.J."/>
            <person name="Beiko R.G."/>
            <person name="Coutinho P."/>
            <person name="Dacks J.B."/>
            <person name="Durnford D.G."/>
            <person name="Fast N.M."/>
            <person name="Green B.R."/>
            <person name="Grisdale C.J."/>
            <person name="Hempel F."/>
            <person name="Henrissat B."/>
            <person name="Hoppner M.P."/>
            <person name="Ishida K."/>
            <person name="Kim E."/>
            <person name="Koreny L."/>
            <person name="Kroth P.G."/>
            <person name="Liu Y."/>
            <person name="Malik S.B."/>
            <person name="Maier U.G."/>
            <person name="McRose D."/>
            <person name="Mock T."/>
            <person name="Neilson J.A."/>
            <person name="Onodera N.T."/>
            <person name="Poole A.M."/>
            <person name="Pritham E.J."/>
            <person name="Richards T.A."/>
            <person name="Rocap G."/>
            <person name="Roy S.W."/>
            <person name="Sarai C."/>
            <person name="Schaack S."/>
            <person name="Shirato S."/>
            <person name="Slamovits C.H."/>
            <person name="Spencer D.F."/>
            <person name="Suzuki S."/>
            <person name="Worden A.Z."/>
            <person name="Zauner S."/>
            <person name="Barry K."/>
            <person name="Bell C."/>
            <person name="Bharti A.K."/>
            <person name="Crow J.A."/>
            <person name="Grimwood J."/>
            <person name="Kramer R."/>
            <person name="Lindquist E."/>
            <person name="Lucas S."/>
            <person name="Salamov A."/>
            <person name="McFadden G.I."/>
            <person name="Lane C.E."/>
            <person name="Keeling P.J."/>
            <person name="Gray M.W."/>
            <person name="Grigoriev I.V."/>
            <person name="Archibald J.M."/>
        </authorList>
    </citation>
    <scope>NUCLEOTIDE SEQUENCE</scope>
    <source>
        <strain evidence="1 3">CCMP2712</strain>
    </source>
</reference>
<dbReference type="Proteomes" id="UP000011087">
    <property type="component" value="Unassembled WGS sequence"/>
</dbReference>
<dbReference type="PaxDb" id="55529-EKX53430"/>
<evidence type="ECO:0000313" key="3">
    <source>
        <dbReference type="Proteomes" id="UP000011087"/>
    </source>
</evidence>
<organism evidence="1">
    <name type="scientific">Guillardia theta (strain CCMP2712)</name>
    <name type="common">Cryptophyte</name>
    <dbReference type="NCBI Taxonomy" id="905079"/>
    <lineage>
        <taxon>Eukaryota</taxon>
        <taxon>Cryptophyceae</taxon>
        <taxon>Pyrenomonadales</taxon>
        <taxon>Geminigeraceae</taxon>
        <taxon>Guillardia</taxon>
    </lineage>
</organism>
<name>L1JYZ5_GUITC</name>
<reference evidence="3" key="2">
    <citation type="submission" date="2012-11" db="EMBL/GenBank/DDBJ databases">
        <authorList>
            <person name="Kuo A."/>
            <person name="Curtis B.A."/>
            <person name="Tanifuji G."/>
            <person name="Burki F."/>
            <person name="Gruber A."/>
            <person name="Irimia M."/>
            <person name="Maruyama S."/>
            <person name="Arias M.C."/>
            <person name="Ball S.G."/>
            <person name="Gile G.H."/>
            <person name="Hirakawa Y."/>
            <person name="Hopkins J.F."/>
            <person name="Rensing S.A."/>
            <person name="Schmutz J."/>
            <person name="Symeonidi A."/>
            <person name="Elias M."/>
            <person name="Eveleigh R.J."/>
            <person name="Herman E.K."/>
            <person name="Klute M.J."/>
            <person name="Nakayama T."/>
            <person name="Obornik M."/>
            <person name="Reyes-Prieto A."/>
            <person name="Armbrust E.V."/>
            <person name="Aves S.J."/>
            <person name="Beiko R.G."/>
            <person name="Coutinho P."/>
            <person name="Dacks J.B."/>
            <person name="Durnford D.G."/>
            <person name="Fast N.M."/>
            <person name="Green B.R."/>
            <person name="Grisdale C."/>
            <person name="Hempe F."/>
            <person name="Henrissat B."/>
            <person name="Hoppner M.P."/>
            <person name="Ishida K.-I."/>
            <person name="Kim E."/>
            <person name="Koreny L."/>
            <person name="Kroth P.G."/>
            <person name="Liu Y."/>
            <person name="Malik S.-B."/>
            <person name="Maier U.G."/>
            <person name="McRose D."/>
            <person name="Mock T."/>
            <person name="Neilson J.A."/>
            <person name="Onodera N.T."/>
            <person name="Poole A.M."/>
            <person name="Pritham E.J."/>
            <person name="Richards T.A."/>
            <person name="Rocap G."/>
            <person name="Roy S.W."/>
            <person name="Sarai C."/>
            <person name="Schaack S."/>
            <person name="Shirato S."/>
            <person name="Slamovits C.H."/>
            <person name="Spencer D.F."/>
            <person name="Suzuki S."/>
            <person name="Worden A.Z."/>
            <person name="Zauner S."/>
            <person name="Barry K."/>
            <person name="Bell C."/>
            <person name="Bharti A.K."/>
            <person name="Crow J.A."/>
            <person name="Grimwood J."/>
            <person name="Kramer R."/>
            <person name="Lindquist E."/>
            <person name="Lucas S."/>
            <person name="Salamov A."/>
            <person name="McFadden G.I."/>
            <person name="Lane C.E."/>
            <person name="Keeling P.J."/>
            <person name="Gray M.W."/>
            <person name="Grigoriev I.V."/>
            <person name="Archibald J.M."/>
        </authorList>
    </citation>
    <scope>NUCLEOTIDE SEQUENCE</scope>
    <source>
        <strain evidence="3">CCMP2712</strain>
    </source>
</reference>
<keyword evidence="3" id="KW-1185">Reference proteome</keyword>
<dbReference type="EnsemblProtists" id="EKX53430">
    <property type="protein sequence ID" value="EKX53430"/>
    <property type="gene ID" value="GUITHDRAFT_101132"/>
</dbReference>
<evidence type="ECO:0000313" key="2">
    <source>
        <dbReference type="EnsemblProtists" id="EKX53430"/>
    </source>
</evidence>
<dbReference type="OrthoDB" id="512358at2759"/>
<dbReference type="KEGG" id="gtt:GUITHDRAFT_101132"/>